<dbReference type="EMBL" id="CAADRA010005477">
    <property type="protein sequence ID" value="VFT90330.1"/>
    <property type="molecule type" value="Genomic_DNA"/>
</dbReference>
<name>A0A485KYA0_9STRA</name>
<accession>A0A485KYA0</accession>
<dbReference type="Pfam" id="PF11977">
    <property type="entry name" value="RNase_Zc3h12a"/>
    <property type="match status" value="1"/>
</dbReference>
<dbReference type="InterPro" id="IPR051101">
    <property type="entry name" value="ZC3H12/N4BP1_RNase_Reg"/>
</dbReference>
<feature type="region of interest" description="Disordered" evidence="1">
    <location>
        <begin position="639"/>
        <end position="733"/>
    </location>
</feature>
<dbReference type="GO" id="GO:0005634">
    <property type="term" value="C:nucleus"/>
    <property type="evidence" value="ECO:0007669"/>
    <property type="project" value="TreeGrafter"/>
</dbReference>
<dbReference type="InterPro" id="IPR011990">
    <property type="entry name" value="TPR-like_helical_dom_sf"/>
</dbReference>
<protein>
    <submittedName>
        <fullName evidence="4">Aste57867_13492 protein</fullName>
    </submittedName>
</protein>
<evidence type="ECO:0000313" key="5">
    <source>
        <dbReference type="Proteomes" id="UP000332933"/>
    </source>
</evidence>
<dbReference type="SUPFAM" id="SSF48452">
    <property type="entry name" value="TPR-like"/>
    <property type="match status" value="1"/>
</dbReference>
<dbReference type="InterPro" id="IPR021869">
    <property type="entry name" value="RNase_Zc3h12_NYN"/>
</dbReference>
<organism evidence="4 5">
    <name type="scientific">Aphanomyces stellatus</name>
    <dbReference type="NCBI Taxonomy" id="120398"/>
    <lineage>
        <taxon>Eukaryota</taxon>
        <taxon>Sar</taxon>
        <taxon>Stramenopiles</taxon>
        <taxon>Oomycota</taxon>
        <taxon>Saprolegniomycetes</taxon>
        <taxon>Saprolegniales</taxon>
        <taxon>Verrucalvaceae</taxon>
        <taxon>Aphanomyces</taxon>
    </lineage>
</organism>
<dbReference type="PANTHER" id="PTHR12876:SF35">
    <property type="entry name" value="LD08718P-RELATED"/>
    <property type="match status" value="1"/>
</dbReference>
<feature type="compositionally biased region" description="Pro residues" evidence="1">
    <location>
        <begin position="678"/>
        <end position="699"/>
    </location>
</feature>
<dbReference type="InterPro" id="IPR019734">
    <property type="entry name" value="TPR_rpt"/>
</dbReference>
<dbReference type="GO" id="GO:0004521">
    <property type="term" value="F:RNA endonuclease activity"/>
    <property type="evidence" value="ECO:0007669"/>
    <property type="project" value="TreeGrafter"/>
</dbReference>
<evidence type="ECO:0000259" key="2">
    <source>
        <dbReference type="Pfam" id="PF11977"/>
    </source>
</evidence>
<evidence type="ECO:0000256" key="1">
    <source>
        <dbReference type="SAM" id="MobiDB-lite"/>
    </source>
</evidence>
<gene>
    <name evidence="4" type="primary">Aste57867_13492</name>
    <name evidence="3" type="ORF">As57867_013442</name>
    <name evidence="4" type="ORF">ASTE57867_13492</name>
</gene>
<dbReference type="Gene3D" id="3.40.50.11980">
    <property type="match status" value="1"/>
</dbReference>
<feature type="compositionally biased region" description="Low complexity" evidence="1">
    <location>
        <begin position="544"/>
        <end position="553"/>
    </location>
</feature>
<dbReference type="GO" id="GO:0003729">
    <property type="term" value="F:mRNA binding"/>
    <property type="evidence" value="ECO:0007669"/>
    <property type="project" value="TreeGrafter"/>
</dbReference>
<dbReference type="EMBL" id="VJMH01005456">
    <property type="protein sequence ID" value="KAF0695707.1"/>
    <property type="molecule type" value="Genomic_DNA"/>
</dbReference>
<dbReference type="Gene3D" id="1.25.40.10">
    <property type="entry name" value="Tetratricopeptide repeat domain"/>
    <property type="match status" value="1"/>
</dbReference>
<dbReference type="PANTHER" id="PTHR12876">
    <property type="entry name" value="N4BP1-RELATED"/>
    <property type="match status" value="1"/>
</dbReference>
<feature type="compositionally biased region" description="Pro residues" evidence="1">
    <location>
        <begin position="708"/>
        <end position="724"/>
    </location>
</feature>
<feature type="region of interest" description="Disordered" evidence="1">
    <location>
        <begin position="525"/>
        <end position="567"/>
    </location>
</feature>
<dbReference type="SMART" id="SM00028">
    <property type="entry name" value="TPR"/>
    <property type="match status" value="2"/>
</dbReference>
<dbReference type="Proteomes" id="UP000332933">
    <property type="component" value="Unassembled WGS sequence"/>
</dbReference>
<reference evidence="3" key="2">
    <citation type="submission" date="2019-06" db="EMBL/GenBank/DDBJ databases">
        <title>Genomics analysis of Aphanomyces spp. identifies a new class of oomycete effector associated with host adaptation.</title>
        <authorList>
            <person name="Gaulin E."/>
        </authorList>
    </citation>
    <scope>NUCLEOTIDE SEQUENCE</scope>
    <source>
        <strain evidence="3">CBS 578.67</strain>
    </source>
</reference>
<evidence type="ECO:0000313" key="4">
    <source>
        <dbReference type="EMBL" id="VFT90330.1"/>
    </source>
</evidence>
<sequence length="905" mass="100508">MWHPPTKTTKASRDALLSTARAAREERETARKQDAAARLLQRVLRSRLESWRLTRARAAVFDKQSTDILTLFSLQIPLPFVSFLPTVRLGISLVSKSLTVAPDFKPRVLATLSILTIYLDRACDGLHALCLHAPEFVHALDKLVVLVLHKLHVWHRRSPREWSDRAPLVTFLLRLAVVLEDSSECRAASACLYPSIRRALFGRIQASHLYAIAGEQIQAVVLASPADDSTSDDDMIIRPSMEAAYAAALLDLCMHKLVFKHSIEPEACYESYLALVRNILVRVPDMVTRLGAYVTPILQTTTAHHVAVNWKIVGSTLRELVCDATTHPTRYHLDMQAIHARASSTGFEAHVYEDLIERHSVQLTPREALVGAINCYSMAIQSEYIESVGKPMKYGTPGDVTRLVKSFFGRAWCYCEEGRFVLALEDIDRAILLLRRLDSMPPTAPPPPVASELKDMQRLRLDCYMIRARIAEELGLVQSAIDDYTLLLKIGSKLLGLSLWKQVKAKQTMLQEVWARHEAKTKARAAAPVADSATDKEDEDVLEKATTTTTAAADETKKMKKKKKKAGGAVARSTDATIEAVPMVAYVNNVTIKLAPFKTAEELKAEHNRITRDIFLKESIEIAARVKEIQAAHGDVEAEVPPMTPSVTTIKPPSAERKPPALANAPRPPNATAINVQPPLPRAPPSLPPTVPIFPPLPADKPASLPVTAPPLPRDAPAPLPPAPSSSSSATVQVFDRPHHEAHLERKLSNEVKKNQTLEFILDGANIGFFHGRNMGQHKQKKRHFSARGIDLALHYFNRPGGSAPRAVAFLPQRFVESRYQDNLADDIALLSRLMDDSLLFLTPAGVDDDLFMLKYAEKHNLSIVTNDNLADHIQDAKLKLAMTPLVFTRTVKYMFIEDEFLSLQ</sequence>
<evidence type="ECO:0000313" key="3">
    <source>
        <dbReference type="EMBL" id="KAF0695707.1"/>
    </source>
</evidence>
<dbReference type="AlphaFoldDB" id="A0A485KYA0"/>
<proteinExistence type="predicted"/>
<dbReference type="GO" id="GO:0036464">
    <property type="term" value="C:cytoplasmic ribonucleoprotein granule"/>
    <property type="evidence" value="ECO:0007669"/>
    <property type="project" value="TreeGrafter"/>
</dbReference>
<dbReference type="OrthoDB" id="392925at2759"/>
<reference evidence="4 5" key="1">
    <citation type="submission" date="2019-03" db="EMBL/GenBank/DDBJ databases">
        <authorList>
            <person name="Gaulin E."/>
            <person name="Dumas B."/>
        </authorList>
    </citation>
    <scope>NUCLEOTIDE SEQUENCE [LARGE SCALE GENOMIC DNA]</scope>
    <source>
        <strain evidence="4">CBS 568.67</strain>
    </source>
</reference>
<feature type="domain" description="RNase NYN" evidence="2">
    <location>
        <begin position="761"/>
        <end position="902"/>
    </location>
</feature>
<keyword evidence="5" id="KW-1185">Reference proteome</keyword>
<feature type="compositionally biased region" description="Low complexity" evidence="1">
    <location>
        <begin position="660"/>
        <end position="675"/>
    </location>
</feature>